<evidence type="ECO:0000259" key="2">
    <source>
        <dbReference type="Pfam" id="PF22727"/>
    </source>
</evidence>
<protein>
    <submittedName>
        <fullName evidence="3">Signal transduction protein</fullName>
    </submittedName>
</protein>
<dbReference type="InterPro" id="IPR027417">
    <property type="entry name" value="P-loop_NTPase"/>
</dbReference>
<dbReference type="PANTHER" id="PTHR46844">
    <property type="entry name" value="SLR5058 PROTEIN"/>
    <property type="match status" value="1"/>
</dbReference>
<evidence type="ECO:0000259" key="1">
    <source>
        <dbReference type="Pfam" id="PF05729"/>
    </source>
</evidence>
<dbReference type="Proteomes" id="UP000010472">
    <property type="component" value="Chromosome"/>
</dbReference>
<keyword evidence="4" id="KW-1185">Reference proteome</keyword>
<dbReference type="PATRIC" id="fig|1173022.3.peg.506"/>
<dbReference type="Gene3D" id="3.40.50.300">
    <property type="entry name" value="P-loop containing nucleotide triphosphate hydrolases"/>
    <property type="match status" value="1"/>
</dbReference>
<dbReference type="EMBL" id="CP003620">
    <property type="protein sequence ID" value="AFZ11438.1"/>
    <property type="molecule type" value="Genomic_DNA"/>
</dbReference>
<proteinExistence type="predicted"/>
<feature type="domain" description="NACHT conflict system C-terminal helical" evidence="2">
    <location>
        <begin position="696"/>
        <end position="810"/>
    </location>
</feature>
<sequence length="814" mass="94237">MSQCDKVQLPEEGKKKLKERYKAENFTQESLAQKARTSVDTVKRLLGTKQPEGVERRQADAIVAVLSLTLSDLGVPEDCIAPPPEPVETLVKIVRKRIHGQIKYLCNTMRVLDMSHPICLEQIYTRVNILEKIRSKQRRELSNLLENLPLQDSERFNLGSALETRVPGLNAVERFTKLIILGRPGAGKTTFLKYLAMQCIEEQCVDKHCIEKQFIEQHCADEHCIEKKRLKQLVPFFIPLKEFAEAPGQPDLLAYIESLFQLDTFTIQSVLNEGRGLILLDGLDEVREESKISIKRQIESFINQNYQNKFVITCRLAATEYNFESFTEVEIADFEEEEINYFVKSWFNINNSQKQADKFLKKIGNKDHKPIRELATNPLLLTLLCLVFEDSGSFPTNRSELYKDGLDVLLKKWDAKRYIEREQIYKSLSQKHKENLLSQIAYSTFITGNYVFKQERAEREISNYMEKLPPNDQNDSEVDGGLVLKLIEAQHGLLMERARRIYSFSHLTFHEYFTARHIVANCDPNSIDSPMLQELMERLTNRTWREVFLLTSEMLVRSDSLLRLMKAKIDGLLAEDKELQKFLQWVDEQSRFLSALVGDVYSLAAIRACYLDFDIALDVERTLGWVLNPDFTRAFTCASFLARADRCEVKDIFTYRSNELPNLSRLSALDPALAVTFARAEVIRKLLVRVEDSQLGQELQKLNEDLPSEFKNNENINEDILIDWWKNIGKNWGDRLRKVIVPYYSLGGNWRYEKLCNEQQNPQIEVFSNKQKDLLNQYYYANLLLVVCLKSDCCVAPSVRQEIEETLLLPVSLI</sequence>
<dbReference type="eggNOG" id="COG5635">
    <property type="taxonomic scope" value="Bacteria"/>
</dbReference>
<dbReference type="AlphaFoldDB" id="K9VTM9"/>
<dbReference type="HOGENOM" id="CLU_016337_1_0_3"/>
<dbReference type="RefSeq" id="WP_015201577.1">
    <property type="nucleotide sequence ID" value="NC_019753.1"/>
</dbReference>
<dbReference type="Pfam" id="PF05729">
    <property type="entry name" value="NACHT"/>
    <property type="match status" value="1"/>
</dbReference>
<dbReference type="InterPro" id="IPR054501">
    <property type="entry name" value="NCH2"/>
</dbReference>
<evidence type="ECO:0000313" key="4">
    <source>
        <dbReference type="Proteomes" id="UP000010472"/>
    </source>
</evidence>
<gene>
    <name evidence="3" type="ORF">Cri9333_0472</name>
</gene>
<accession>K9VTM9</accession>
<dbReference type="OrthoDB" id="448481at2"/>
<dbReference type="Pfam" id="PF22727">
    <property type="entry name" value="NCH2"/>
    <property type="match status" value="1"/>
</dbReference>
<dbReference type="KEGG" id="cep:Cri9333_0472"/>
<dbReference type="PANTHER" id="PTHR46844:SF1">
    <property type="entry name" value="SLR5058 PROTEIN"/>
    <property type="match status" value="1"/>
</dbReference>
<reference evidence="3 4" key="1">
    <citation type="submission" date="2012-06" db="EMBL/GenBank/DDBJ databases">
        <title>Finished chromosome of genome of Crinalium epipsammum PCC 9333.</title>
        <authorList>
            <consortium name="US DOE Joint Genome Institute"/>
            <person name="Gugger M."/>
            <person name="Coursin T."/>
            <person name="Rippka R."/>
            <person name="Tandeau De Marsac N."/>
            <person name="Huntemann M."/>
            <person name="Wei C.-L."/>
            <person name="Han J."/>
            <person name="Detter J.C."/>
            <person name="Han C."/>
            <person name="Tapia R."/>
            <person name="Davenport K."/>
            <person name="Daligault H."/>
            <person name="Erkkila T."/>
            <person name="Gu W."/>
            <person name="Munk A.C.C."/>
            <person name="Teshima H."/>
            <person name="Xu Y."/>
            <person name="Chain P."/>
            <person name="Chen A."/>
            <person name="Krypides N."/>
            <person name="Mavromatis K."/>
            <person name="Markowitz V."/>
            <person name="Szeto E."/>
            <person name="Ivanova N."/>
            <person name="Mikhailova N."/>
            <person name="Ovchinnikova G."/>
            <person name="Pagani I."/>
            <person name="Pati A."/>
            <person name="Goodwin L."/>
            <person name="Peters L."/>
            <person name="Pitluck S."/>
            <person name="Woyke T."/>
            <person name="Kerfeld C."/>
        </authorList>
    </citation>
    <scope>NUCLEOTIDE SEQUENCE [LARGE SCALE GENOMIC DNA]</scope>
    <source>
        <strain evidence="3 4">PCC 9333</strain>
    </source>
</reference>
<name>K9VTM9_9CYAN</name>
<organism evidence="3 4">
    <name type="scientific">Crinalium epipsammum PCC 9333</name>
    <dbReference type="NCBI Taxonomy" id="1173022"/>
    <lineage>
        <taxon>Bacteria</taxon>
        <taxon>Bacillati</taxon>
        <taxon>Cyanobacteriota</taxon>
        <taxon>Cyanophyceae</taxon>
        <taxon>Gomontiellales</taxon>
        <taxon>Gomontiellaceae</taxon>
        <taxon>Crinalium</taxon>
    </lineage>
</organism>
<evidence type="ECO:0000313" key="3">
    <source>
        <dbReference type="EMBL" id="AFZ11438.1"/>
    </source>
</evidence>
<dbReference type="SUPFAM" id="SSF52540">
    <property type="entry name" value="P-loop containing nucleoside triphosphate hydrolases"/>
    <property type="match status" value="2"/>
</dbReference>
<feature type="domain" description="NACHT" evidence="1">
    <location>
        <begin position="178"/>
        <end position="348"/>
    </location>
</feature>
<dbReference type="STRING" id="1173022.Cri9333_0472"/>
<dbReference type="InterPro" id="IPR007111">
    <property type="entry name" value="NACHT_NTPase"/>
</dbReference>